<accession>A0A151ZAN6</accession>
<dbReference type="Proteomes" id="UP000076078">
    <property type="component" value="Unassembled WGS sequence"/>
</dbReference>
<keyword evidence="2" id="KW-1185">Reference proteome</keyword>
<name>A0A151ZAN6_TIELA</name>
<dbReference type="EMBL" id="LODT01000035">
    <property type="protein sequence ID" value="KYQ91009.1"/>
    <property type="molecule type" value="Genomic_DNA"/>
</dbReference>
<proteinExistence type="predicted"/>
<evidence type="ECO:0000313" key="2">
    <source>
        <dbReference type="Proteomes" id="UP000076078"/>
    </source>
</evidence>
<reference evidence="1 2" key="1">
    <citation type="submission" date="2015-12" db="EMBL/GenBank/DDBJ databases">
        <title>Dictyostelia acquired genes for synthesis and detection of signals that induce cell-type specialization by lateral gene transfer from prokaryotes.</title>
        <authorList>
            <person name="Gloeckner G."/>
            <person name="Schaap P."/>
        </authorList>
    </citation>
    <scope>NUCLEOTIDE SEQUENCE [LARGE SCALE GENOMIC DNA]</scope>
    <source>
        <strain evidence="1 2">TK</strain>
    </source>
</reference>
<protein>
    <submittedName>
        <fullName evidence="1">Uncharacterized protein</fullName>
    </submittedName>
</protein>
<evidence type="ECO:0000313" key="1">
    <source>
        <dbReference type="EMBL" id="KYQ91009.1"/>
    </source>
</evidence>
<sequence>MVANAGEWFIYPSEGPYCNIPTSMENAVGFSFYGPTGCRMFLNTSLSASIYTIEGDTRIMSVAVYYQESCKGGAQLEIGGRGWNQMCGYFDKNSNESSLLYVGPPYTWNSFISLNYYDSTQCSGSAFNGIQYSNETTTVYTTEPYNAYIYCSQDNSQIYISESSSESILQIYPNNACVNMETYSFSYSCDTL</sequence>
<organism evidence="1 2">
    <name type="scientific">Tieghemostelium lacteum</name>
    <name type="common">Slime mold</name>
    <name type="synonym">Dictyostelium lacteum</name>
    <dbReference type="NCBI Taxonomy" id="361077"/>
    <lineage>
        <taxon>Eukaryota</taxon>
        <taxon>Amoebozoa</taxon>
        <taxon>Evosea</taxon>
        <taxon>Eumycetozoa</taxon>
        <taxon>Dictyostelia</taxon>
        <taxon>Dictyosteliales</taxon>
        <taxon>Raperosteliaceae</taxon>
        <taxon>Tieghemostelium</taxon>
    </lineage>
</organism>
<gene>
    <name evidence="1" type="ORF">DLAC_07902</name>
</gene>
<dbReference type="AlphaFoldDB" id="A0A151ZAN6"/>
<comment type="caution">
    <text evidence="1">The sequence shown here is derived from an EMBL/GenBank/DDBJ whole genome shotgun (WGS) entry which is preliminary data.</text>
</comment>
<dbReference type="InParanoid" id="A0A151ZAN6"/>